<dbReference type="Gene3D" id="3.40.50.10320">
    <property type="entry name" value="LmbE-like"/>
    <property type="match status" value="1"/>
</dbReference>
<dbReference type="OrthoDB" id="9778719at2"/>
<dbReference type="SUPFAM" id="SSF102588">
    <property type="entry name" value="LmbE-like"/>
    <property type="match status" value="1"/>
</dbReference>
<dbReference type="InterPro" id="IPR024078">
    <property type="entry name" value="LmbE-like_dom_sf"/>
</dbReference>
<name>A0A1I3DXX1_9SPHI</name>
<protein>
    <submittedName>
        <fullName evidence="1">Bacillithiol biosynthesis deacetylase BshB1</fullName>
    </submittedName>
</protein>
<sequence length="244" mass="27562">MNKDKKLDILVITVHPDDAELGCGGTIAKQVAMGRKVGLVDLTRGELGTRGTPEIRKTEADAAADILGLSVRENLGMRDGFFQNDEPHQLKVIYALRKYQPEIVIANALHDRHPDHGRAGELVNDAVFLAGLRKIETVEDGINQAPHRPRLVLQLIQDEYIKPDIVVDVSDHWERKIEAIKAYRSQFFSDSYHATEPETYISKPDFLEYIEARSREYGKYIGARHAEGFTCRRLLGVDDVFVLK</sequence>
<dbReference type="AlphaFoldDB" id="A0A1I3DXX1"/>
<accession>A0A1I3DXX1</accession>
<dbReference type="Pfam" id="PF02585">
    <property type="entry name" value="PIG-L"/>
    <property type="match status" value="1"/>
</dbReference>
<dbReference type="PANTHER" id="PTHR12993">
    <property type="entry name" value="N-ACETYLGLUCOSAMINYL-PHOSPHATIDYLINOSITOL DE-N-ACETYLASE-RELATED"/>
    <property type="match status" value="1"/>
</dbReference>
<keyword evidence="2" id="KW-1185">Reference proteome</keyword>
<evidence type="ECO:0000313" key="2">
    <source>
        <dbReference type="Proteomes" id="UP000198670"/>
    </source>
</evidence>
<proteinExistence type="predicted"/>
<dbReference type="GO" id="GO:0071793">
    <property type="term" value="P:bacillithiol biosynthetic process"/>
    <property type="evidence" value="ECO:0007669"/>
    <property type="project" value="InterPro"/>
</dbReference>
<reference evidence="1 2" key="1">
    <citation type="submission" date="2016-10" db="EMBL/GenBank/DDBJ databases">
        <authorList>
            <person name="de Groot N.N."/>
        </authorList>
    </citation>
    <scope>NUCLEOTIDE SEQUENCE [LARGE SCALE GENOMIC DNA]</scope>
    <source>
        <strain evidence="1 2">RK1</strain>
    </source>
</reference>
<dbReference type="GO" id="GO:0019213">
    <property type="term" value="F:deacetylase activity"/>
    <property type="evidence" value="ECO:0007669"/>
    <property type="project" value="InterPro"/>
</dbReference>
<gene>
    <name evidence="1" type="ORF">SAMN05444682_101683</name>
</gene>
<dbReference type="GO" id="GO:0016811">
    <property type="term" value="F:hydrolase activity, acting on carbon-nitrogen (but not peptide) bonds, in linear amides"/>
    <property type="evidence" value="ECO:0007669"/>
    <property type="project" value="TreeGrafter"/>
</dbReference>
<dbReference type="EMBL" id="FOQO01000001">
    <property type="protein sequence ID" value="SFH91594.1"/>
    <property type="molecule type" value="Genomic_DNA"/>
</dbReference>
<dbReference type="InterPro" id="IPR023842">
    <property type="entry name" value="Bacillithiol_biosynth_BshB1"/>
</dbReference>
<evidence type="ECO:0000313" key="1">
    <source>
        <dbReference type="EMBL" id="SFH91594.1"/>
    </source>
</evidence>
<dbReference type="NCBIfam" id="TIGR04001">
    <property type="entry name" value="thiol_BshB1"/>
    <property type="match status" value="1"/>
</dbReference>
<dbReference type="RefSeq" id="WP_090624180.1">
    <property type="nucleotide sequence ID" value="NZ_FOQO01000001.1"/>
</dbReference>
<dbReference type="STRING" id="1477437.SAMN05444682_101683"/>
<dbReference type="Proteomes" id="UP000198670">
    <property type="component" value="Unassembled WGS sequence"/>
</dbReference>
<dbReference type="InterPro" id="IPR003737">
    <property type="entry name" value="GlcNAc_PI_deacetylase-related"/>
</dbReference>
<dbReference type="PANTHER" id="PTHR12993:SF30">
    <property type="entry name" value="N-ACETYL-ALPHA-D-GLUCOSAMINYL L-MALATE DEACETYLASE 1"/>
    <property type="match status" value="1"/>
</dbReference>
<organism evidence="1 2">
    <name type="scientific">Parapedobacter indicus</name>
    <dbReference type="NCBI Taxonomy" id="1477437"/>
    <lineage>
        <taxon>Bacteria</taxon>
        <taxon>Pseudomonadati</taxon>
        <taxon>Bacteroidota</taxon>
        <taxon>Sphingobacteriia</taxon>
        <taxon>Sphingobacteriales</taxon>
        <taxon>Sphingobacteriaceae</taxon>
        <taxon>Parapedobacter</taxon>
    </lineage>
</organism>